<dbReference type="RefSeq" id="WP_088822228.1">
    <property type="nucleotide sequence ID" value="NZ_FZLN01000001.1"/>
</dbReference>
<evidence type="ECO:0000313" key="1">
    <source>
        <dbReference type="EMBL" id="SNQ28220.1"/>
    </source>
</evidence>
<keyword evidence="2" id="KW-1185">Reference proteome</keyword>
<reference evidence="2" key="1">
    <citation type="submission" date="2017-06" db="EMBL/GenBank/DDBJ databases">
        <authorList>
            <person name="Varghese N."/>
            <person name="Submissions S."/>
        </authorList>
    </citation>
    <scope>NUCLEOTIDE SEQUENCE [LARGE SCALE GENOMIC DNA]</scope>
    <source>
        <strain evidence="2">ANC 5114</strain>
    </source>
</reference>
<dbReference type="OrthoDB" id="6702017at2"/>
<sequence length="178" mass="20392">MQQHLQQIKPALYKAYVQSMMQIIGQGLVASQTIDAEIKKEFSEFPSGYIFSMSVFPKQCAFTIQVQDDKTLKLLNHTDQKPDLTITFKHIYHAYMVFSFQESTAQAFANDRMVADGDLSYAIRLVRCLDQMESLILPKVIASKAVKAYPEHLTFKAKLSSASKIYLHIAQSWFKRSR</sequence>
<evidence type="ECO:0000313" key="2">
    <source>
        <dbReference type="Proteomes" id="UP000243463"/>
    </source>
</evidence>
<dbReference type="EMBL" id="FZLN01000001">
    <property type="protein sequence ID" value="SNQ28220.1"/>
    <property type="molecule type" value="Genomic_DNA"/>
</dbReference>
<dbReference type="SUPFAM" id="SSF55718">
    <property type="entry name" value="SCP-like"/>
    <property type="match status" value="1"/>
</dbReference>
<dbReference type="Proteomes" id="UP000243463">
    <property type="component" value="Unassembled WGS sequence"/>
</dbReference>
<accession>A0A217EDE6</accession>
<dbReference type="InterPro" id="IPR036527">
    <property type="entry name" value="SCP2_sterol-bd_dom_sf"/>
</dbReference>
<protein>
    <recommendedName>
        <fullName evidence="3">SCP2 domain-containing protein</fullName>
    </recommendedName>
</protein>
<organism evidence="1 2">
    <name type="scientific">Acinetobacter apis</name>
    <dbReference type="NCBI Taxonomy" id="1229165"/>
    <lineage>
        <taxon>Bacteria</taxon>
        <taxon>Pseudomonadati</taxon>
        <taxon>Pseudomonadota</taxon>
        <taxon>Gammaproteobacteria</taxon>
        <taxon>Moraxellales</taxon>
        <taxon>Moraxellaceae</taxon>
        <taxon>Acinetobacter</taxon>
    </lineage>
</organism>
<proteinExistence type="predicted"/>
<name>A0A217EDE6_9GAMM</name>
<gene>
    <name evidence="1" type="ORF">SAMN05444584_0132</name>
</gene>
<dbReference type="AlphaFoldDB" id="A0A217EDE6"/>
<evidence type="ECO:0008006" key="3">
    <source>
        <dbReference type="Google" id="ProtNLM"/>
    </source>
</evidence>